<feature type="domain" description="HTH lysR-type" evidence="5">
    <location>
        <begin position="2"/>
        <end position="59"/>
    </location>
</feature>
<accession>A0A8A4TKJ8</accession>
<evidence type="ECO:0000313" key="6">
    <source>
        <dbReference type="EMBL" id="QTD49358.1"/>
    </source>
</evidence>
<protein>
    <submittedName>
        <fullName evidence="6">LysR family transcriptional regulator</fullName>
    </submittedName>
</protein>
<keyword evidence="2" id="KW-0805">Transcription regulation</keyword>
<dbReference type="KEGG" id="scor:J3U87_27555"/>
<evidence type="ECO:0000313" key="7">
    <source>
        <dbReference type="Proteomes" id="UP000663929"/>
    </source>
</evidence>
<keyword evidence="3" id="KW-0238">DNA-binding</keyword>
<dbReference type="InterPro" id="IPR050176">
    <property type="entry name" value="LTTR"/>
</dbReference>
<evidence type="ECO:0000259" key="5">
    <source>
        <dbReference type="PROSITE" id="PS50931"/>
    </source>
</evidence>
<dbReference type="PANTHER" id="PTHR30579">
    <property type="entry name" value="TRANSCRIPTIONAL REGULATOR"/>
    <property type="match status" value="1"/>
</dbReference>
<organism evidence="6 7">
    <name type="scientific">Sulfidibacter corallicola</name>
    <dbReference type="NCBI Taxonomy" id="2818388"/>
    <lineage>
        <taxon>Bacteria</taxon>
        <taxon>Pseudomonadati</taxon>
        <taxon>Acidobacteriota</taxon>
        <taxon>Holophagae</taxon>
        <taxon>Acanthopleuribacterales</taxon>
        <taxon>Acanthopleuribacteraceae</taxon>
        <taxon>Sulfidibacter</taxon>
    </lineage>
</organism>
<dbReference type="Gene3D" id="3.40.190.290">
    <property type="match status" value="1"/>
</dbReference>
<evidence type="ECO:0000256" key="4">
    <source>
        <dbReference type="ARBA" id="ARBA00023163"/>
    </source>
</evidence>
<dbReference type="AlphaFoldDB" id="A0A8A4TKJ8"/>
<dbReference type="PROSITE" id="PS50931">
    <property type="entry name" value="HTH_LYSR"/>
    <property type="match status" value="1"/>
</dbReference>
<dbReference type="InterPro" id="IPR036390">
    <property type="entry name" value="WH_DNA-bd_sf"/>
</dbReference>
<reference evidence="6" key="1">
    <citation type="submission" date="2021-03" db="EMBL/GenBank/DDBJ databases">
        <title>Acanthopleuribacteraceae sp. M133.</title>
        <authorList>
            <person name="Wang G."/>
        </authorList>
    </citation>
    <scope>NUCLEOTIDE SEQUENCE</scope>
    <source>
        <strain evidence="6">M133</strain>
    </source>
</reference>
<dbReference type="FunFam" id="1.10.10.10:FF:000001">
    <property type="entry name" value="LysR family transcriptional regulator"/>
    <property type="match status" value="1"/>
</dbReference>
<dbReference type="Pfam" id="PF03466">
    <property type="entry name" value="LysR_substrate"/>
    <property type="match status" value="1"/>
</dbReference>
<dbReference type="InterPro" id="IPR005119">
    <property type="entry name" value="LysR_subst-bd"/>
</dbReference>
<name>A0A8A4TKJ8_SULCO</name>
<dbReference type="InterPro" id="IPR000847">
    <property type="entry name" value="LysR_HTH_N"/>
</dbReference>
<dbReference type="EMBL" id="CP071793">
    <property type="protein sequence ID" value="QTD49358.1"/>
    <property type="molecule type" value="Genomic_DNA"/>
</dbReference>
<sequence length="297" mass="33387">MFQWDDLRYFLTVARSKSIAEAARKLRVNQSTVSRRLAALESDLDVRLCTRDTRGLSLTSAGEHLLGLAEEMERTALSITRTLEGANTEAAGTVVVATIEEIATWYIAPLLPEFYRDFPKIRIDLRSSPYLVNLSRGEADVAIRLVRPHQSDLVARKLGGFGYGVYVSEAYHAKLTEEQKTDPYAVEWIVPDLMFPNLPESNWFHERHPNLEAILRCNGFKPLIAAVKAGLGAGLLPRPTARHIKHLVRLPIDTGDIYREVWLVAHQERRKSAAVQAVMNFLAESTSRPLISEDEEA</sequence>
<keyword evidence="7" id="KW-1185">Reference proteome</keyword>
<dbReference type="PANTHER" id="PTHR30579:SF3">
    <property type="entry name" value="TRANSCRIPTIONAL REGULATORY PROTEIN"/>
    <property type="match status" value="1"/>
</dbReference>
<proteinExistence type="inferred from homology"/>
<evidence type="ECO:0000256" key="2">
    <source>
        <dbReference type="ARBA" id="ARBA00023015"/>
    </source>
</evidence>
<dbReference type="GO" id="GO:0003700">
    <property type="term" value="F:DNA-binding transcription factor activity"/>
    <property type="evidence" value="ECO:0007669"/>
    <property type="project" value="InterPro"/>
</dbReference>
<gene>
    <name evidence="6" type="ORF">J3U87_27555</name>
</gene>
<comment type="similarity">
    <text evidence="1">Belongs to the LysR transcriptional regulatory family.</text>
</comment>
<evidence type="ECO:0000256" key="3">
    <source>
        <dbReference type="ARBA" id="ARBA00023125"/>
    </source>
</evidence>
<dbReference type="Pfam" id="PF00126">
    <property type="entry name" value="HTH_1"/>
    <property type="match status" value="1"/>
</dbReference>
<dbReference type="Proteomes" id="UP000663929">
    <property type="component" value="Chromosome"/>
</dbReference>
<dbReference type="InterPro" id="IPR036388">
    <property type="entry name" value="WH-like_DNA-bd_sf"/>
</dbReference>
<dbReference type="CDD" id="cd05466">
    <property type="entry name" value="PBP2_LTTR_substrate"/>
    <property type="match status" value="1"/>
</dbReference>
<evidence type="ECO:0000256" key="1">
    <source>
        <dbReference type="ARBA" id="ARBA00009437"/>
    </source>
</evidence>
<dbReference type="RefSeq" id="WP_237378993.1">
    <property type="nucleotide sequence ID" value="NZ_CP071793.1"/>
</dbReference>
<dbReference type="Gene3D" id="1.10.10.10">
    <property type="entry name" value="Winged helix-like DNA-binding domain superfamily/Winged helix DNA-binding domain"/>
    <property type="match status" value="1"/>
</dbReference>
<dbReference type="GO" id="GO:0003677">
    <property type="term" value="F:DNA binding"/>
    <property type="evidence" value="ECO:0007669"/>
    <property type="project" value="UniProtKB-KW"/>
</dbReference>
<dbReference type="SUPFAM" id="SSF46785">
    <property type="entry name" value="Winged helix' DNA-binding domain"/>
    <property type="match status" value="1"/>
</dbReference>
<keyword evidence="4" id="KW-0804">Transcription</keyword>
<dbReference type="SUPFAM" id="SSF53850">
    <property type="entry name" value="Periplasmic binding protein-like II"/>
    <property type="match status" value="1"/>
</dbReference>